<sequence length="40" mass="4311">MEEAMKAKSIFMVVGAVHLGGDYDVISLLCKAGYSVEPNH</sequence>
<dbReference type="InterPro" id="IPR002816">
    <property type="entry name" value="TraB/PrgY/GumN_fam"/>
</dbReference>
<keyword evidence="2" id="KW-1185">Reference proteome</keyword>
<accession>A0A1G5XWG0</accession>
<gene>
    <name evidence="1" type="ORF">SAMN03080617_02012</name>
</gene>
<dbReference type="OrthoDB" id="9798714at2"/>
<protein>
    <submittedName>
        <fullName evidence="1">TraB family protein</fullName>
    </submittedName>
</protein>
<evidence type="ECO:0000313" key="1">
    <source>
        <dbReference type="EMBL" id="SDA74194.1"/>
    </source>
</evidence>
<organism evidence="1 2">
    <name type="scientific">Algoriphagus alkaliphilus</name>
    <dbReference type="NCBI Taxonomy" id="279824"/>
    <lineage>
        <taxon>Bacteria</taxon>
        <taxon>Pseudomonadati</taxon>
        <taxon>Bacteroidota</taxon>
        <taxon>Cytophagia</taxon>
        <taxon>Cytophagales</taxon>
        <taxon>Cyclobacteriaceae</taxon>
        <taxon>Algoriphagus</taxon>
    </lineage>
</organism>
<dbReference type="Proteomes" id="UP000198756">
    <property type="component" value="Unassembled WGS sequence"/>
</dbReference>
<reference evidence="2" key="1">
    <citation type="submission" date="2016-10" db="EMBL/GenBank/DDBJ databases">
        <authorList>
            <person name="Varghese N."/>
            <person name="Submissions S."/>
        </authorList>
    </citation>
    <scope>NUCLEOTIDE SEQUENCE [LARGE SCALE GENOMIC DNA]</scope>
    <source>
        <strain evidence="2">DSM 22703</strain>
    </source>
</reference>
<dbReference type="STRING" id="279824.SAMN03080617_02012"/>
<evidence type="ECO:0000313" key="2">
    <source>
        <dbReference type="Proteomes" id="UP000198756"/>
    </source>
</evidence>
<dbReference type="EMBL" id="FMXE01000012">
    <property type="protein sequence ID" value="SDA74194.1"/>
    <property type="molecule type" value="Genomic_DNA"/>
</dbReference>
<proteinExistence type="predicted"/>
<dbReference type="AlphaFoldDB" id="A0A1G5XWG0"/>
<name>A0A1G5XWG0_9BACT</name>
<dbReference type="Pfam" id="PF01963">
    <property type="entry name" value="TraB_PrgY_gumN"/>
    <property type="match status" value="1"/>
</dbReference>